<dbReference type="InterPro" id="IPR006913">
    <property type="entry name" value="CENP-V/GFA"/>
</dbReference>
<accession>A0A7V6PC56</accession>
<dbReference type="GO" id="GO:0016846">
    <property type="term" value="F:carbon-sulfur lyase activity"/>
    <property type="evidence" value="ECO:0007669"/>
    <property type="project" value="InterPro"/>
</dbReference>
<evidence type="ECO:0000313" key="7">
    <source>
        <dbReference type="Proteomes" id="UP000551563"/>
    </source>
</evidence>
<dbReference type="PANTHER" id="PTHR33337:SF40">
    <property type="entry name" value="CENP-V_GFA DOMAIN-CONTAINING PROTEIN-RELATED"/>
    <property type="match status" value="1"/>
</dbReference>
<name>A0A7V6PC56_9HYPH</name>
<gene>
    <name evidence="6" type="ORF">GXX48_11660</name>
</gene>
<dbReference type="Gene3D" id="3.90.1590.10">
    <property type="entry name" value="glutathione-dependent formaldehyde- activating enzyme (gfa)"/>
    <property type="match status" value="1"/>
</dbReference>
<reference evidence="6 7" key="1">
    <citation type="journal article" date="2020" name="Biotechnol. Biofuels">
        <title>New insights from the biogas microbiome by comprehensive genome-resolved metagenomics of nearly 1600 species originating from multiple anaerobic digesters.</title>
        <authorList>
            <person name="Campanaro S."/>
            <person name="Treu L."/>
            <person name="Rodriguez-R L.M."/>
            <person name="Kovalovszki A."/>
            <person name="Ziels R.M."/>
            <person name="Maus I."/>
            <person name="Zhu X."/>
            <person name="Kougias P.G."/>
            <person name="Basile A."/>
            <person name="Luo G."/>
            <person name="Schluter A."/>
            <person name="Konstantinidis K.T."/>
            <person name="Angelidaki I."/>
        </authorList>
    </citation>
    <scope>NUCLEOTIDE SEQUENCE [LARGE SCALE GENOMIC DNA]</scope>
    <source>
        <strain evidence="6">AS04akNAM_66</strain>
    </source>
</reference>
<sequence>MPIPGSCLCRSVQYEIDELASPIGFCHCHTCRKAHAAAAAPTARVRRESFRWLAGSELVKSYESSPGKTRHFCGECGSHIVAMRTEHDEYILRVATLDGDPAVRPVVDIWTAHDVPWLISENLPKVSGKRGQETAID</sequence>
<evidence type="ECO:0000256" key="2">
    <source>
        <dbReference type="ARBA" id="ARBA00022723"/>
    </source>
</evidence>
<evidence type="ECO:0000313" key="6">
    <source>
        <dbReference type="EMBL" id="HHV68284.1"/>
    </source>
</evidence>
<keyword evidence="3" id="KW-0862">Zinc</keyword>
<proteinExistence type="inferred from homology"/>
<protein>
    <submittedName>
        <fullName evidence="6">Aldehyde-activating protein</fullName>
    </submittedName>
</protein>
<evidence type="ECO:0000256" key="1">
    <source>
        <dbReference type="ARBA" id="ARBA00005495"/>
    </source>
</evidence>
<dbReference type="Pfam" id="PF04828">
    <property type="entry name" value="GFA"/>
    <property type="match status" value="1"/>
</dbReference>
<dbReference type="InterPro" id="IPR011057">
    <property type="entry name" value="Mss4-like_sf"/>
</dbReference>
<evidence type="ECO:0000256" key="4">
    <source>
        <dbReference type="ARBA" id="ARBA00023239"/>
    </source>
</evidence>
<dbReference type="PANTHER" id="PTHR33337">
    <property type="entry name" value="GFA DOMAIN-CONTAINING PROTEIN"/>
    <property type="match status" value="1"/>
</dbReference>
<dbReference type="PROSITE" id="PS51891">
    <property type="entry name" value="CENP_V_GFA"/>
    <property type="match status" value="1"/>
</dbReference>
<dbReference type="SUPFAM" id="SSF51316">
    <property type="entry name" value="Mss4-like"/>
    <property type="match status" value="1"/>
</dbReference>
<keyword evidence="4" id="KW-0456">Lyase</keyword>
<keyword evidence="2" id="KW-0479">Metal-binding</keyword>
<dbReference type="EMBL" id="DUMN01000336">
    <property type="protein sequence ID" value="HHV68284.1"/>
    <property type="molecule type" value="Genomic_DNA"/>
</dbReference>
<dbReference type="AlphaFoldDB" id="A0A7V6PC56"/>
<comment type="similarity">
    <text evidence="1">Belongs to the Gfa family.</text>
</comment>
<comment type="caution">
    <text evidence="6">The sequence shown here is derived from an EMBL/GenBank/DDBJ whole genome shotgun (WGS) entry which is preliminary data.</text>
</comment>
<evidence type="ECO:0000256" key="3">
    <source>
        <dbReference type="ARBA" id="ARBA00022833"/>
    </source>
</evidence>
<feature type="domain" description="CENP-V/GFA" evidence="5">
    <location>
        <begin position="3"/>
        <end position="111"/>
    </location>
</feature>
<organism evidence="6 7">
    <name type="scientific">Brucella intermedia</name>
    <dbReference type="NCBI Taxonomy" id="94625"/>
    <lineage>
        <taxon>Bacteria</taxon>
        <taxon>Pseudomonadati</taxon>
        <taxon>Pseudomonadota</taxon>
        <taxon>Alphaproteobacteria</taxon>
        <taxon>Hyphomicrobiales</taxon>
        <taxon>Brucellaceae</taxon>
        <taxon>Brucella/Ochrobactrum group</taxon>
        <taxon>Brucella</taxon>
    </lineage>
</organism>
<dbReference type="GO" id="GO:0046872">
    <property type="term" value="F:metal ion binding"/>
    <property type="evidence" value="ECO:0007669"/>
    <property type="project" value="UniProtKB-KW"/>
</dbReference>
<dbReference type="Proteomes" id="UP000551563">
    <property type="component" value="Unassembled WGS sequence"/>
</dbReference>
<evidence type="ECO:0000259" key="5">
    <source>
        <dbReference type="PROSITE" id="PS51891"/>
    </source>
</evidence>